<protein>
    <submittedName>
        <fullName evidence="1">Uncharacterized protein</fullName>
    </submittedName>
</protein>
<name>A0A0A9ALB1_ARUDO</name>
<reference evidence="1" key="2">
    <citation type="journal article" date="2015" name="Data Brief">
        <title>Shoot transcriptome of the giant reed, Arundo donax.</title>
        <authorList>
            <person name="Barrero R.A."/>
            <person name="Guerrero F.D."/>
            <person name="Moolhuijzen P."/>
            <person name="Goolsby J.A."/>
            <person name="Tidwell J."/>
            <person name="Bellgard S.E."/>
            <person name="Bellgard M.I."/>
        </authorList>
    </citation>
    <scope>NUCLEOTIDE SEQUENCE</scope>
    <source>
        <tissue evidence="1">Shoot tissue taken approximately 20 cm above the soil surface</tissue>
    </source>
</reference>
<dbReference type="EMBL" id="GBRH01247282">
    <property type="protein sequence ID" value="JAD50613.1"/>
    <property type="molecule type" value="Transcribed_RNA"/>
</dbReference>
<sequence>MCHQTRARDSHSNDVLQHVSNKLAIV</sequence>
<accession>A0A0A9ALB1</accession>
<proteinExistence type="predicted"/>
<evidence type="ECO:0000313" key="1">
    <source>
        <dbReference type="EMBL" id="JAD50613.1"/>
    </source>
</evidence>
<organism evidence="1">
    <name type="scientific">Arundo donax</name>
    <name type="common">Giant reed</name>
    <name type="synonym">Donax arundinaceus</name>
    <dbReference type="NCBI Taxonomy" id="35708"/>
    <lineage>
        <taxon>Eukaryota</taxon>
        <taxon>Viridiplantae</taxon>
        <taxon>Streptophyta</taxon>
        <taxon>Embryophyta</taxon>
        <taxon>Tracheophyta</taxon>
        <taxon>Spermatophyta</taxon>
        <taxon>Magnoliopsida</taxon>
        <taxon>Liliopsida</taxon>
        <taxon>Poales</taxon>
        <taxon>Poaceae</taxon>
        <taxon>PACMAD clade</taxon>
        <taxon>Arundinoideae</taxon>
        <taxon>Arundineae</taxon>
        <taxon>Arundo</taxon>
    </lineage>
</organism>
<dbReference type="AlphaFoldDB" id="A0A0A9ALB1"/>
<reference evidence="1" key="1">
    <citation type="submission" date="2014-09" db="EMBL/GenBank/DDBJ databases">
        <authorList>
            <person name="Magalhaes I.L.F."/>
            <person name="Oliveira U."/>
            <person name="Santos F.R."/>
            <person name="Vidigal T.H.D.A."/>
            <person name="Brescovit A.D."/>
            <person name="Santos A.J."/>
        </authorList>
    </citation>
    <scope>NUCLEOTIDE SEQUENCE</scope>
    <source>
        <tissue evidence="1">Shoot tissue taken approximately 20 cm above the soil surface</tissue>
    </source>
</reference>